<keyword evidence="1" id="KW-0479">Metal-binding</keyword>
<dbReference type="AlphaFoldDB" id="A0ABD1DJI1"/>
<sequence length="133" mass="13871">MERIFRCPLCEKCFESQICLENHLKDVHKRSNIVDSIAATYAGESESRSVITTQPVSVATNLQNCDSQIEISQNVSSENDQDDFDCCGCCFGDGGEGDAGDSQSTGQQDGGGWLSSGEADGGGDDGGGGGSCD</sequence>
<dbReference type="PROSITE" id="PS50157">
    <property type="entry name" value="ZINC_FINGER_C2H2_2"/>
    <property type="match status" value="1"/>
</dbReference>
<gene>
    <name evidence="4" type="ORF">pipiens_007867</name>
</gene>
<accession>A0ABD1DJI1</accession>
<comment type="caution">
    <text evidence="4">The sequence shown here is derived from an EMBL/GenBank/DDBJ whole genome shotgun (WGS) entry which is preliminary data.</text>
</comment>
<dbReference type="Proteomes" id="UP001562425">
    <property type="component" value="Unassembled WGS sequence"/>
</dbReference>
<organism evidence="4 5">
    <name type="scientific">Culex pipiens pipiens</name>
    <name type="common">Northern house mosquito</name>
    <dbReference type="NCBI Taxonomy" id="38569"/>
    <lineage>
        <taxon>Eukaryota</taxon>
        <taxon>Metazoa</taxon>
        <taxon>Ecdysozoa</taxon>
        <taxon>Arthropoda</taxon>
        <taxon>Hexapoda</taxon>
        <taxon>Insecta</taxon>
        <taxon>Pterygota</taxon>
        <taxon>Neoptera</taxon>
        <taxon>Endopterygota</taxon>
        <taxon>Diptera</taxon>
        <taxon>Nematocera</taxon>
        <taxon>Culicoidea</taxon>
        <taxon>Culicidae</taxon>
        <taxon>Culicinae</taxon>
        <taxon>Culicini</taxon>
        <taxon>Culex</taxon>
        <taxon>Culex</taxon>
    </lineage>
</organism>
<evidence type="ECO:0000256" key="2">
    <source>
        <dbReference type="SAM" id="MobiDB-lite"/>
    </source>
</evidence>
<feature type="domain" description="C2H2-type" evidence="3">
    <location>
        <begin position="5"/>
        <end position="33"/>
    </location>
</feature>
<evidence type="ECO:0000313" key="5">
    <source>
        <dbReference type="Proteomes" id="UP001562425"/>
    </source>
</evidence>
<feature type="compositionally biased region" description="Gly residues" evidence="2">
    <location>
        <begin position="124"/>
        <end position="133"/>
    </location>
</feature>
<dbReference type="GO" id="GO:0008270">
    <property type="term" value="F:zinc ion binding"/>
    <property type="evidence" value="ECO:0007669"/>
    <property type="project" value="UniProtKB-KW"/>
</dbReference>
<evidence type="ECO:0000259" key="3">
    <source>
        <dbReference type="PROSITE" id="PS50157"/>
    </source>
</evidence>
<keyword evidence="5" id="KW-1185">Reference proteome</keyword>
<dbReference type="InterPro" id="IPR013087">
    <property type="entry name" value="Znf_C2H2_type"/>
</dbReference>
<dbReference type="Gene3D" id="3.30.160.60">
    <property type="entry name" value="Classic Zinc Finger"/>
    <property type="match status" value="1"/>
</dbReference>
<protein>
    <recommendedName>
        <fullName evidence="3">C2H2-type domain-containing protein</fullName>
    </recommendedName>
</protein>
<proteinExistence type="predicted"/>
<feature type="region of interest" description="Disordered" evidence="2">
    <location>
        <begin position="97"/>
        <end position="133"/>
    </location>
</feature>
<dbReference type="PROSITE" id="PS00028">
    <property type="entry name" value="ZINC_FINGER_C2H2_1"/>
    <property type="match status" value="1"/>
</dbReference>
<keyword evidence="1" id="KW-0862">Zinc</keyword>
<evidence type="ECO:0000313" key="4">
    <source>
        <dbReference type="EMBL" id="KAL1399897.1"/>
    </source>
</evidence>
<keyword evidence="1" id="KW-0863">Zinc-finger</keyword>
<dbReference type="EMBL" id="JBEHCU010005418">
    <property type="protein sequence ID" value="KAL1399897.1"/>
    <property type="molecule type" value="Genomic_DNA"/>
</dbReference>
<reference evidence="4 5" key="1">
    <citation type="submission" date="2024-05" db="EMBL/GenBank/DDBJ databases">
        <title>Culex pipiens pipiens assembly and annotation.</title>
        <authorList>
            <person name="Alout H."/>
            <person name="Durand T."/>
        </authorList>
    </citation>
    <scope>NUCLEOTIDE SEQUENCE [LARGE SCALE GENOMIC DNA]</scope>
    <source>
        <strain evidence="4">HA-2024</strain>
        <tissue evidence="4">Whole body</tissue>
    </source>
</reference>
<dbReference type="SMART" id="SM00355">
    <property type="entry name" value="ZnF_C2H2"/>
    <property type="match status" value="1"/>
</dbReference>
<name>A0ABD1DJI1_CULPP</name>
<evidence type="ECO:0000256" key="1">
    <source>
        <dbReference type="PROSITE-ProRule" id="PRU00042"/>
    </source>
</evidence>